<organism evidence="1 2">
    <name type="scientific">Tritonibacter scottomollicae</name>
    <name type="common">Epibacterium scottomollicae</name>
    <dbReference type="NCBI Taxonomy" id="483013"/>
    <lineage>
        <taxon>Bacteria</taxon>
        <taxon>Pseudomonadati</taxon>
        <taxon>Pseudomonadota</taxon>
        <taxon>Alphaproteobacteria</taxon>
        <taxon>Rhodobacterales</taxon>
        <taxon>Paracoccaceae</taxon>
        <taxon>Tritonibacter</taxon>
    </lineage>
</organism>
<gene>
    <name evidence="1" type="ORF">CLV89_11432</name>
</gene>
<comment type="caution">
    <text evidence="1">The sequence shown here is derived from an EMBL/GenBank/DDBJ whole genome shotgun (WGS) entry which is preliminary data.</text>
</comment>
<sequence length="184" mass="20396">MNFQNMDKALRKSRRALMVVGVSAVALVGSNVLMAAKMYSQSNQVVLVPTVVSDGMVARGSVDKGYVEALALDAVYAMYNSSPRTILYGRSVLERLSGPAERASILDTYDRISKDITERKISTVFFPRKIEHNFAKYEVVVEGDLATYLETTQVTREDRRILIRFKPQAGSVRLAAIGKISAQE</sequence>
<proteinExistence type="predicted"/>
<dbReference type="AlphaFoldDB" id="A0A2T1AAF7"/>
<dbReference type="Pfam" id="PF05309">
    <property type="entry name" value="TraE"/>
    <property type="match status" value="1"/>
</dbReference>
<dbReference type="Proteomes" id="UP000237718">
    <property type="component" value="Unassembled WGS sequence"/>
</dbReference>
<protein>
    <submittedName>
        <fullName evidence="1">Conjugal transfer pilus assembly protein TraE</fullName>
    </submittedName>
</protein>
<evidence type="ECO:0000313" key="1">
    <source>
        <dbReference type="EMBL" id="PRZ45581.1"/>
    </source>
</evidence>
<accession>A0A2T1AAF7</accession>
<dbReference type="RefSeq" id="WP_162804708.1">
    <property type="nucleotide sequence ID" value="NZ_JAGDDX010000023.1"/>
</dbReference>
<reference evidence="1 2" key="1">
    <citation type="submission" date="2018-03" db="EMBL/GenBank/DDBJ databases">
        <title>Genomic Encyclopedia of Archaeal and Bacterial Type Strains, Phase II (KMG-II): from individual species to whole genera.</title>
        <authorList>
            <person name="Goeker M."/>
        </authorList>
    </citation>
    <scope>NUCLEOTIDE SEQUENCE [LARGE SCALE GENOMIC DNA]</scope>
    <source>
        <strain evidence="1 2">DSM 25328</strain>
    </source>
</reference>
<dbReference type="EMBL" id="PVUF01000014">
    <property type="protein sequence ID" value="PRZ45581.1"/>
    <property type="molecule type" value="Genomic_DNA"/>
</dbReference>
<dbReference type="InterPro" id="IPR007973">
    <property type="entry name" value="Pilus_assembly_TraE"/>
</dbReference>
<name>A0A2T1AAF7_TRISK</name>
<evidence type="ECO:0000313" key="2">
    <source>
        <dbReference type="Proteomes" id="UP000237718"/>
    </source>
</evidence>